<protein>
    <submittedName>
        <fullName evidence="8">JAB domain-containing protein</fullName>
    </submittedName>
</protein>
<sequence length="223" mass="24713">MHDLPPRERPRERLMREGVRALNREEVLAVIISRGTRGRSVLDIARELICRYKTLAAIADAPVEELTLVPGIGRAKACQLKAALDLARRLDEPSDEDVGSDLSGPESVARLLRSRVSDLKKECFYVLAVDARNRLIARDDVSAGSLNSTMAHPREVFERAIRAHAAGIIVVHNHPSGDERPSDDDLRLTRRLAEAGKVVGIPVLDHVIVTRTGHYSFRSRALL</sequence>
<dbReference type="GO" id="GO:0046872">
    <property type="term" value="F:metal ion binding"/>
    <property type="evidence" value="ECO:0007669"/>
    <property type="project" value="UniProtKB-KW"/>
</dbReference>
<dbReference type="InterPro" id="IPR020891">
    <property type="entry name" value="UPF0758_CS"/>
</dbReference>
<dbReference type="NCBIfam" id="NF000642">
    <property type="entry name" value="PRK00024.1"/>
    <property type="match status" value="1"/>
</dbReference>
<feature type="domain" description="MPN" evidence="7">
    <location>
        <begin position="101"/>
        <end position="223"/>
    </location>
</feature>
<keyword evidence="3" id="KW-0378">Hydrolase</keyword>
<dbReference type="InterPro" id="IPR010994">
    <property type="entry name" value="RuvA_2-like"/>
</dbReference>
<dbReference type="EMBL" id="DSBX01000019">
    <property type="protein sequence ID" value="HDQ98781.1"/>
    <property type="molecule type" value="Genomic_DNA"/>
</dbReference>
<dbReference type="PANTHER" id="PTHR30471:SF3">
    <property type="entry name" value="UPF0758 PROTEIN YEES-RELATED"/>
    <property type="match status" value="1"/>
</dbReference>
<dbReference type="Gene3D" id="3.40.140.10">
    <property type="entry name" value="Cytidine Deaminase, domain 2"/>
    <property type="match status" value="1"/>
</dbReference>
<evidence type="ECO:0000256" key="6">
    <source>
        <dbReference type="RuleBase" id="RU003797"/>
    </source>
</evidence>
<dbReference type="GO" id="GO:0006508">
    <property type="term" value="P:proteolysis"/>
    <property type="evidence" value="ECO:0007669"/>
    <property type="project" value="UniProtKB-KW"/>
</dbReference>
<evidence type="ECO:0000256" key="2">
    <source>
        <dbReference type="ARBA" id="ARBA00022723"/>
    </source>
</evidence>
<dbReference type="Pfam" id="PF04002">
    <property type="entry name" value="RadC"/>
    <property type="match status" value="1"/>
</dbReference>
<proteinExistence type="inferred from homology"/>
<accession>A0A7V0XEL3</accession>
<dbReference type="NCBIfam" id="TIGR00608">
    <property type="entry name" value="radc"/>
    <property type="match status" value="1"/>
</dbReference>
<keyword evidence="5" id="KW-0482">Metalloprotease</keyword>
<dbReference type="InterPro" id="IPR046778">
    <property type="entry name" value="UPF0758_N"/>
</dbReference>
<gene>
    <name evidence="8" type="ORF">ENN51_00640</name>
</gene>
<organism evidence="8">
    <name type="scientific">candidate division WOR-3 bacterium</name>
    <dbReference type="NCBI Taxonomy" id="2052148"/>
    <lineage>
        <taxon>Bacteria</taxon>
        <taxon>Bacteria division WOR-3</taxon>
    </lineage>
</organism>
<dbReference type="PANTHER" id="PTHR30471">
    <property type="entry name" value="DNA REPAIR PROTEIN RADC"/>
    <property type="match status" value="1"/>
</dbReference>
<evidence type="ECO:0000256" key="3">
    <source>
        <dbReference type="ARBA" id="ARBA00022801"/>
    </source>
</evidence>
<dbReference type="InterPro" id="IPR025657">
    <property type="entry name" value="RadC_JAB"/>
</dbReference>
<evidence type="ECO:0000259" key="7">
    <source>
        <dbReference type="PROSITE" id="PS50249"/>
    </source>
</evidence>
<comment type="similarity">
    <text evidence="6">Belongs to the UPF0758 family.</text>
</comment>
<name>A0A7V0XEL3_UNCW3</name>
<dbReference type="Pfam" id="PF20582">
    <property type="entry name" value="UPF0758_N"/>
    <property type="match status" value="1"/>
</dbReference>
<dbReference type="Proteomes" id="UP000885672">
    <property type="component" value="Unassembled WGS sequence"/>
</dbReference>
<dbReference type="Gene3D" id="1.10.150.20">
    <property type="entry name" value="5' to 3' exonuclease, C-terminal subdomain"/>
    <property type="match status" value="1"/>
</dbReference>
<comment type="caution">
    <text evidence="8">The sequence shown here is derived from an EMBL/GenBank/DDBJ whole genome shotgun (WGS) entry which is preliminary data.</text>
</comment>
<evidence type="ECO:0000256" key="4">
    <source>
        <dbReference type="ARBA" id="ARBA00022833"/>
    </source>
</evidence>
<dbReference type="PROSITE" id="PS50249">
    <property type="entry name" value="MPN"/>
    <property type="match status" value="1"/>
</dbReference>
<dbReference type="AlphaFoldDB" id="A0A7V0XEL3"/>
<dbReference type="InterPro" id="IPR001405">
    <property type="entry name" value="UPF0758"/>
</dbReference>
<keyword evidence="1" id="KW-0645">Protease</keyword>
<dbReference type="GO" id="GO:0008237">
    <property type="term" value="F:metallopeptidase activity"/>
    <property type="evidence" value="ECO:0007669"/>
    <property type="project" value="UniProtKB-KW"/>
</dbReference>
<evidence type="ECO:0000256" key="1">
    <source>
        <dbReference type="ARBA" id="ARBA00022670"/>
    </source>
</evidence>
<evidence type="ECO:0000313" key="8">
    <source>
        <dbReference type="EMBL" id="HDQ98781.1"/>
    </source>
</evidence>
<reference evidence="8" key="1">
    <citation type="journal article" date="2020" name="mSystems">
        <title>Genome- and Community-Level Interaction Insights into Carbon Utilization and Element Cycling Functions of Hydrothermarchaeota in Hydrothermal Sediment.</title>
        <authorList>
            <person name="Zhou Z."/>
            <person name="Liu Y."/>
            <person name="Xu W."/>
            <person name="Pan J."/>
            <person name="Luo Z.H."/>
            <person name="Li M."/>
        </authorList>
    </citation>
    <scope>NUCLEOTIDE SEQUENCE [LARGE SCALE GENOMIC DNA]</scope>
    <source>
        <strain evidence="8">SpSt-1182</strain>
    </source>
</reference>
<keyword evidence="2" id="KW-0479">Metal-binding</keyword>
<evidence type="ECO:0000256" key="5">
    <source>
        <dbReference type="ARBA" id="ARBA00023049"/>
    </source>
</evidence>
<dbReference type="PROSITE" id="PS01302">
    <property type="entry name" value="UPF0758"/>
    <property type="match status" value="1"/>
</dbReference>
<keyword evidence="4" id="KW-0862">Zinc</keyword>
<dbReference type="CDD" id="cd08071">
    <property type="entry name" value="MPN_DUF2466"/>
    <property type="match status" value="1"/>
</dbReference>
<dbReference type="InterPro" id="IPR037518">
    <property type="entry name" value="MPN"/>
</dbReference>
<dbReference type="SUPFAM" id="SSF47781">
    <property type="entry name" value="RuvA domain 2-like"/>
    <property type="match status" value="1"/>
</dbReference>